<dbReference type="EMBL" id="BQKI01000014">
    <property type="protein sequence ID" value="GJN07677.1"/>
    <property type="molecule type" value="Genomic_DNA"/>
</dbReference>
<organism evidence="1 2">
    <name type="scientific">Eleusine coracana subsp. coracana</name>
    <dbReference type="NCBI Taxonomy" id="191504"/>
    <lineage>
        <taxon>Eukaryota</taxon>
        <taxon>Viridiplantae</taxon>
        <taxon>Streptophyta</taxon>
        <taxon>Embryophyta</taxon>
        <taxon>Tracheophyta</taxon>
        <taxon>Spermatophyta</taxon>
        <taxon>Magnoliopsida</taxon>
        <taxon>Liliopsida</taxon>
        <taxon>Poales</taxon>
        <taxon>Poaceae</taxon>
        <taxon>PACMAD clade</taxon>
        <taxon>Chloridoideae</taxon>
        <taxon>Cynodonteae</taxon>
        <taxon>Eleusininae</taxon>
        <taxon>Eleusine</taxon>
    </lineage>
</organism>
<name>A0AAV5DC55_ELECO</name>
<dbReference type="Proteomes" id="UP001054889">
    <property type="component" value="Unassembled WGS sequence"/>
</dbReference>
<reference evidence="1" key="1">
    <citation type="journal article" date="2018" name="DNA Res.">
        <title>Multiple hybrid de novo genome assembly of finger millet, an orphan allotetraploid crop.</title>
        <authorList>
            <person name="Hatakeyama M."/>
            <person name="Aluri S."/>
            <person name="Balachadran M.T."/>
            <person name="Sivarajan S.R."/>
            <person name="Patrignani A."/>
            <person name="Gruter S."/>
            <person name="Poveda L."/>
            <person name="Shimizu-Inatsugi R."/>
            <person name="Baeten J."/>
            <person name="Francoijs K.J."/>
            <person name="Nataraja K.N."/>
            <person name="Reddy Y.A.N."/>
            <person name="Phadnis S."/>
            <person name="Ravikumar R.L."/>
            <person name="Schlapbach R."/>
            <person name="Sreeman S.M."/>
            <person name="Shimizu K.K."/>
        </authorList>
    </citation>
    <scope>NUCLEOTIDE SEQUENCE</scope>
</reference>
<reference evidence="1" key="2">
    <citation type="submission" date="2021-12" db="EMBL/GenBank/DDBJ databases">
        <title>Resequencing data analysis of finger millet.</title>
        <authorList>
            <person name="Hatakeyama M."/>
            <person name="Aluri S."/>
            <person name="Balachadran M.T."/>
            <person name="Sivarajan S.R."/>
            <person name="Poveda L."/>
            <person name="Shimizu-Inatsugi R."/>
            <person name="Schlapbach R."/>
            <person name="Sreeman S.M."/>
            <person name="Shimizu K.K."/>
        </authorList>
    </citation>
    <scope>NUCLEOTIDE SEQUENCE</scope>
</reference>
<evidence type="ECO:0000313" key="1">
    <source>
        <dbReference type="EMBL" id="GJN07677.1"/>
    </source>
</evidence>
<proteinExistence type="predicted"/>
<sequence>MKTQDFLVLAGTPAGQGRGRRLTVGLEVTAGVDGLEFGDGSASGGNIWRLQHRALDEAWSAASVPVEELGVGDHPEHGVVLHHTALGVQSDPFPAAAPTAERLNRIIDDDLG</sequence>
<evidence type="ECO:0000313" key="2">
    <source>
        <dbReference type="Proteomes" id="UP001054889"/>
    </source>
</evidence>
<comment type="caution">
    <text evidence="1">The sequence shown here is derived from an EMBL/GenBank/DDBJ whole genome shotgun (WGS) entry which is preliminary data.</text>
</comment>
<accession>A0AAV5DC55</accession>
<protein>
    <submittedName>
        <fullName evidence="1">Uncharacterized protein</fullName>
    </submittedName>
</protein>
<keyword evidence="2" id="KW-1185">Reference proteome</keyword>
<dbReference type="AlphaFoldDB" id="A0AAV5DC55"/>
<gene>
    <name evidence="1" type="primary">ga25525</name>
    <name evidence="1" type="ORF">PR202_ga25525</name>
</gene>